<evidence type="ECO:0000256" key="2">
    <source>
        <dbReference type="SAM" id="Phobius"/>
    </source>
</evidence>
<dbReference type="EMBL" id="VSSQ01014234">
    <property type="protein sequence ID" value="MPM53221.1"/>
    <property type="molecule type" value="Genomic_DNA"/>
</dbReference>
<dbReference type="AlphaFoldDB" id="A0A645ALM5"/>
<keyword evidence="2" id="KW-0472">Membrane</keyword>
<organism evidence="3">
    <name type="scientific">bioreactor metagenome</name>
    <dbReference type="NCBI Taxonomy" id="1076179"/>
    <lineage>
        <taxon>unclassified sequences</taxon>
        <taxon>metagenomes</taxon>
        <taxon>ecological metagenomes</taxon>
    </lineage>
</organism>
<comment type="caution">
    <text evidence="3">The sequence shown here is derived from an EMBL/GenBank/DDBJ whole genome shotgun (WGS) entry which is preliminary data.</text>
</comment>
<feature type="region of interest" description="Disordered" evidence="1">
    <location>
        <begin position="1"/>
        <end position="105"/>
    </location>
</feature>
<evidence type="ECO:0000256" key="1">
    <source>
        <dbReference type="SAM" id="MobiDB-lite"/>
    </source>
</evidence>
<keyword evidence="2" id="KW-1133">Transmembrane helix</keyword>
<protein>
    <submittedName>
        <fullName evidence="3">Uncharacterized protein</fullName>
    </submittedName>
</protein>
<accession>A0A645ALM5</accession>
<reference evidence="3" key="1">
    <citation type="submission" date="2019-08" db="EMBL/GenBank/DDBJ databases">
        <authorList>
            <person name="Kucharzyk K."/>
            <person name="Murdoch R.W."/>
            <person name="Higgins S."/>
            <person name="Loffler F."/>
        </authorList>
    </citation>
    <scope>NUCLEOTIDE SEQUENCE</scope>
</reference>
<feature type="transmembrane region" description="Helical" evidence="2">
    <location>
        <begin position="112"/>
        <end position="129"/>
    </location>
</feature>
<name>A0A645ALM5_9ZZZZ</name>
<feature type="compositionally biased region" description="Polar residues" evidence="1">
    <location>
        <begin position="23"/>
        <end position="65"/>
    </location>
</feature>
<proteinExistence type="predicted"/>
<sequence length="134" mass="14171">MVSVPGFSEQMEAATRVDKEATETQSSSHSSKGNQTSVAEKLNQTARASSESQESNQTVQDSNTGYGVDSPESAPEVRQSADSSYVEGYEMQKESPAEESESGGLSFSGADVVGILFVVAAVGGIYMGMRKKKM</sequence>
<evidence type="ECO:0000313" key="3">
    <source>
        <dbReference type="EMBL" id="MPM53221.1"/>
    </source>
</evidence>
<gene>
    <name evidence="3" type="ORF">SDC9_99986</name>
</gene>
<keyword evidence="2" id="KW-0812">Transmembrane</keyword>